<gene>
    <name evidence="1" type="primary">Fv4_0</name>
    <name evidence="1" type="ORF">MALELE_R15376</name>
</gene>
<accession>A0A7K6HA34</accession>
<sequence>TPGTINELWRLMVASYKILNNTHPNLTKHCWLCYNNRPPFYEAIGVTEKARRINGSNPAQCSWKAGKESTPGITIAQVSGKGKCIG</sequence>
<keyword evidence="2" id="KW-1185">Reference proteome</keyword>
<evidence type="ECO:0000313" key="2">
    <source>
        <dbReference type="Proteomes" id="UP000564407"/>
    </source>
</evidence>
<name>A0A7K6HA34_9PASS</name>
<feature type="non-terminal residue" evidence="1">
    <location>
        <position position="1"/>
    </location>
</feature>
<dbReference type="InterPro" id="IPR018154">
    <property type="entry name" value="TLV/ENV_coat_polyprotein"/>
</dbReference>
<evidence type="ECO:0000313" key="1">
    <source>
        <dbReference type="EMBL" id="NWV72307.1"/>
    </source>
</evidence>
<comment type="caution">
    <text evidence="1">The sequence shown here is derived from an EMBL/GenBank/DDBJ whole genome shotgun (WGS) entry which is preliminary data.</text>
</comment>
<feature type="non-terminal residue" evidence="1">
    <location>
        <position position="86"/>
    </location>
</feature>
<dbReference type="EMBL" id="VZRP01024101">
    <property type="protein sequence ID" value="NWV72307.1"/>
    <property type="molecule type" value="Genomic_DNA"/>
</dbReference>
<organism evidence="1 2">
    <name type="scientific">Malurus elegans</name>
    <name type="common">Red-winged fairywren</name>
    <dbReference type="NCBI Taxonomy" id="720584"/>
    <lineage>
        <taxon>Eukaryota</taxon>
        <taxon>Metazoa</taxon>
        <taxon>Chordata</taxon>
        <taxon>Craniata</taxon>
        <taxon>Vertebrata</taxon>
        <taxon>Euteleostomi</taxon>
        <taxon>Archelosauria</taxon>
        <taxon>Archosauria</taxon>
        <taxon>Dinosauria</taxon>
        <taxon>Saurischia</taxon>
        <taxon>Theropoda</taxon>
        <taxon>Coelurosauria</taxon>
        <taxon>Aves</taxon>
        <taxon>Neognathae</taxon>
        <taxon>Neoaves</taxon>
        <taxon>Telluraves</taxon>
        <taxon>Australaves</taxon>
        <taxon>Passeriformes</taxon>
        <taxon>Meliphagoidea</taxon>
        <taxon>Maluridae</taxon>
        <taxon>Malurus</taxon>
    </lineage>
</organism>
<reference evidence="1 2" key="1">
    <citation type="submission" date="2019-09" db="EMBL/GenBank/DDBJ databases">
        <title>Bird 10,000 Genomes (B10K) Project - Family phase.</title>
        <authorList>
            <person name="Zhang G."/>
        </authorList>
    </citation>
    <scope>NUCLEOTIDE SEQUENCE [LARGE SCALE GENOMIC DNA]</scope>
    <source>
        <strain evidence="1">B10K-DU-029-44</strain>
        <tissue evidence="1">Heart</tissue>
    </source>
</reference>
<protein>
    <submittedName>
        <fullName evidence="1">ENV2 protein</fullName>
    </submittedName>
</protein>
<dbReference type="Pfam" id="PF00429">
    <property type="entry name" value="TLV_coat"/>
    <property type="match status" value="1"/>
</dbReference>
<dbReference type="Proteomes" id="UP000564407">
    <property type="component" value="Unassembled WGS sequence"/>
</dbReference>
<proteinExistence type="predicted"/>
<dbReference type="AlphaFoldDB" id="A0A7K6HA34"/>